<proteinExistence type="predicted"/>
<evidence type="ECO:0008006" key="3">
    <source>
        <dbReference type="Google" id="ProtNLM"/>
    </source>
</evidence>
<evidence type="ECO:0000313" key="1">
    <source>
        <dbReference type="EMBL" id="RKR92629.1"/>
    </source>
</evidence>
<keyword evidence="2" id="KW-1185">Reference proteome</keyword>
<sequence>MGSSKALRRRCEKIVAELDVPVPLNLDAICAEVSRLTGRPITTQVVDMPAKSPCGLWVAFPDVDAVYVAGATSLEHQHHITLHELSHVLAGHTAAPVDADEVYRLLVPDLDPELVRRIIGRTRYHGGVGGESHYQIPEEVEAETIASMIAARATAWTGTPPLGDVPESAADVVARIGKALTNS</sequence>
<protein>
    <recommendedName>
        <fullName evidence="3">IrrE N-terminal-like domain-containing protein</fullName>
    </recommendedName>
</protein>
<accession>A0A495JWS8</accession>
<dbReference type="EMBL" id="RBKT01000001">
    <property type="protein sequence ID" value="RKR92629.1"/>
    <property type="molecule type" value="Genomic_DNA"/>
</dbReference>
<reference evidence="1 2" key="1">
    <citation type="submission" date="2018-10" db="EMBL/GenBank/DDBJ databases">
        <title>Sequencing the genomes of 1000 actinobacteria strains.</title>
        <authorList>
            <person name="Klenk H.-P."/>
        </authorList>
    </citation>
    <scope>NUCLEOTIDE SEQUENCE [LARGE SCALE GENOMIC DNA]</scope>
    <source>
        <strain evidence="1 2">DSM 45175</strain>
    </source>
</reference>
<gene>
    <name evidence="1" type="ORF">BDK92_7071</name>
</gene>
<dbReference type="Proteomes" id="UP000277671">
    <property type="component" value="Unassembled WGS sequence"/>
</dbReference>
<organism evidence="1 2">
    <name type="scientific">Micromonospora pisi</name>
    <dbReference type="NCBI Taxonomy" id="589240"/>
    <lineage>
        <taxon>Bacteria</taxon>
        <taxon>Bacillati</taxon>
        <taxon>Actinomycetota</taxon>
        <taxon>Actinomycetes</taxon>
        <taxon>Micromonosporales</taxon>
        <taxon>Micromonosporaceae</taxon>
        <taxon>Micromonospora</taxon>
    </lineage>
</organism>
<dbReference type="AlphaFoldDB" id="A0A495JWS8"/>
<name>A0A495JWS8_9ACTN</name>
<comment type="caution">
    <text evidence="1">The sequence shown here is derived from an EMBL/GenBank/DDBJ whole genome shotgun (WGS) entry which is preliminary data.</text>
</comment>
<evidence type="ECO:0000313" key="2">
    <source>
        <dbReference type="Proteomes" id="UP000277671"/>
    </source>
</evidence>